<gene>
    <name evidence="1" type="ORF">DFP88_10511</name>
</gene>
<evidence type="ECO:0000313" key="2">
    <source>
        <dbReference type="Proteomes" id="UP000248311"/>
    </source>
</evidence>
<dbReference type="Gene3D" id="3.90.550.10">
    <property type="entry name" value="Spore Coat Polysaccharide Biosynthesis Protein SpsA, Chain A"/>
    <property type="match status" value="1"/>
</dbReference>
<organism evidence="1 2">
    <name type="scientific">Pseudoroseicyclus aestuarii</name>
    <dbReference type="NCBI Taxonomy" id="1795041"/>
    <lineage>
        <taxon>Bacteria</taxon>
        <taxon>Pseudomonadati</taxon>
        <taxon>Pseudomonadota</taxon>
        <taxon>Alphaproteobacteria</taxon>
        <taxon>Rhodobacterales</taxon>
        <taxon>Paracoccaceae</taxon>
        <taxon>Pseudoroseicyclus</taxon>
    </lineage>
</organism>
<protein>
    <recommendedName>
        <fullName evidence="3">Glycosyl transferase family 8</fullName>
    </recommendedName>
</protein>
<comment type="caution">
    <text evidence="1">The sequence shown here is derived from an EMBL/GenBank/DDBJ whole genome shotgun (WGS) entry which is preliminary data.</text>
</comment>
<evidence type="ECO:0008006" key="3">
    <source>
        <dbReference type="Google" id="ProtNLM"/>
    </source>
</evidence>
<name>A0A318T4I1_9RHOB</name>
<dbReference type="EMBL" id="QJTE01000005">
    <property type="protein sequence ID" value="PYE82171.1"/>
    <property type="molecule type" value="Genomic_DNA"/>
</dbReference>
<proteinExistence type="predicted"/>
<reference evidence="1 2" key="1">
    <citation type="submission" date="2018-06" db="EMBL/GenBank/DDBJ databases">
        <title>Genomic Encyclopedia of Type Strains, Phase III (KMG-III): the genomes of soil and plant-associated and newly described type strains.</title>
        <authorList>
            <person name="Whitman W."/>
        </authorList>
    </citation>
    <scope>NUCLEOTIDE SEQUENCE [LARGE SCALE GENOMIC DNA]</scope>
    <source>
        <strain evidence="1 2">CECT 9025</strain>
    </source>
</reference>
<dbReference type="AlphaFoldDB" id="A0A318T4I1"/>
<dbReference type="InterPro" id="IPR029044">
    <property type="entry name" value="Nucleotide-diphossugar_trans"/>
</dbReference>
<dbReference type="Proteomes" id="UP000248311">
    <property type="component" value="Unassembled WGS sequence"/>
</dbReference>
<dbReference type="SUPFAM" id="SSF53448">
    <property type="entry name" value="Nucleotide-diphospho-sugar transferases"/>
    <property type="match status" value="1"/>
</dbReference>
<accession>A0A318T4I1</accession>
<evidence type="ECO:0000313" key="1">
    <source>
        <dbReference type="EMBL" id="PYE82171.1"/>
    </source>
</evidence>
<keyword evidence="2" id="KW-1185">Reference proteome</keyword>
<sequence length="306" mass="33211">MPLSAKPLLMRSVIDLSDPAGAGLRGLLSVMLAASWSRYGSGRLEFHLPGGAVPAGLAAIWRDFGVEICRHPARHPLAHRAPTYNKLLAIDAVPEQERLVLLDNDVILTGPPGALAGIGAGNVSASVADLARISPECLETLEAETGARLLRSPWSPWKEVSLARVAGRPAPRYEALYFNSGVVVFPEDETWPGLWHRRTRELSDFLAAHGLKDRAAVGSDQMSLSMAVGDFGAFEHLPPALHYKVFNFWEGHLPASGKGIFPRMRFRSSTSSRCGAMPRPCPRRIASISGRCCTNTGPISCWTRRC</sequence>